<evidence type="ECO:0000256" key="7">
    <source>
        <dbReference type="ARBA" id="ARBA00022741"/>
    </source>
</evidence>
<dbReference type="Pfam" id="PF02896">
    <property type="entry name" value="PEP-utilizers_C"/>
    <property type="match status" value="1"/>
</dbReference>
<evidence type="ECO:0000256" key="10">
    <source>
        <dbReference type="ARBA" id="ARBA00022842"/>
    </source>
</evidence>
<feature type="active site" description="Tele-phosphohistidine intermediate" evidence="12">
    <location>
        <position position="453"/>
    </location>
</feature>
<sequence length="885" mass="98304">MSNKLVYLFHEGSADMKNLLGGKGANLAEMTRAGLPVPPGFTITTEACSAFFAANETLTDETLNQVRDAVRQLESQTGKRLGDPGNPLLVSVRSGAVFSMPGMMDTILNLGLNDETVEGLSQLTGNPRFAYDCYRRFIQMFGDVVLGVDHYRFEHIIQQRKEEIGVKQDTEMGAEDWKWVIGHFQALIREKTKAEFPQDPEEQLKRAIIAVFQSWNNQRAKIYRKIHKIPDNLGTAVNVQLMVFGNMGEDSGTGVAFTRNPSTGDKEIYGEFLINAQGEDVVAGVRTPRPISELREQMPAIYEQFASISNQLEQHYKDMQDIEFTVERGKLYILQTRAGKRTAGAAVKIAVNMVEEGIITRDEALMRVDPDQLSQMLHRRLDPHAKLNVIAKGLPASPGAATGHIVFNADDAEKLANEGARVILVRPETTPEDIHGILAAQGVLTSRGGMTSHAAVVARGMGKACICGCEQLKIDLRKKEMSVGDLILKEGDMIAIDGSTGQVIQGEVPLIDPELSPEFKQLLSWADEVRTLQVRANADNPEDSNKARELGAEGIGLCRTEHMFMEASRIPIVQQMILAETREERAEALAKLLPMQKEDFVGIFKAMAGLPVTIRLLDPPLHEFLPNMEALLVELTRMQMDEKTDRTELIQKEALLRKVRALHEFNPMLGHRGCRLGLTYPEIYEMQVEAIFLAALECIEEGIRVEPEIMIPLVGHVNELKQMRELVDRVAQEIERRTGKTVSYTVGTMIEVPRAALTAREIAEEADFFSFGTNDLTQTTFGYSRDDAEGKFLHAYVEHKILPDNPFITLDPNGVGQLIRLGVEQGRMTKPGLKTGICGEHGGEKRSIQFCHEAGLNYVSCSPFRVPLARLAAAQAVIRGRQEQK</sequence>
<evidence type="ECO:0000256" key="13">
    <source>
        <dbReference type="PIRSR" id="PIRSR000853-2"/>
    </source>
</evidence>
<name>A0A1H8DCY3_9BACL</name>
<dbReference type="STRING" id="1173111.SAMN05444955_105112"/>
<keyword evidence="5" id="KW-0808">Transferase</keyword>
<dbReference type="PANTHER" id="PTHR22931">
    <property type="entry name" value="PHOSPHOENOLPYRUVATE DIKINASE-RELATED"/>
    <property type="match status" value="1"/>
</dbReference>
<feature type="binding site" evidence="13">
    <location>
        <position position="772"/>
    </location>
    <ligand>
        <name>substrate</name>
    </ligand>
</feature>
<evidence type="ECO:0000259" key="16">
    <source>
        <dbReference type="Pfam" id="PF01326"/>
    </source>
</evidence>
<dbReference type="InterPro" id="IPR010121">
    <property type="entry name" value="Pyruvate_phosphate_dikinase"/>
</dbReference>
<feature type="binding site" evidence="14">
    <location>
        <position position="775"/>
    </location>
    <ligand>
        <name>Mg(2+)</name>
        <dbReference type="ChEBI" id="CHEBI:18420"/>
    </ligand>
</feature>
<evidence type="ECO:0000259" key="15">
    <source>
        <dbReference type="Pfam" id="PF00391"/>
    </source>
</evidence>
<dbReference type="Gene3D" id="1.10.189.10">
    <property type="entry name" value="Pyruvate Phosphate Dikinase, domain 2"/>
    <property type="match status" value="1"/>
</dbReference>
<dbReference type="InterPro" id="IPR023151">
    <property type="entry name" value="PEP_util_CS"/>
</dbReference>
<dbReference type="Pfam" id="PF01326">
    <property type="entry name" value="PPDK_N"/>
    <property type="match status" value="3"/>
</dbReference>
<reference evidence="18 19" key="1">
    <citation type="submission" date="2016-10" db="EMBL/GenBank/DDBJ databases">
        <authorList>
            <person name="de Groot N.N."/>
        </authorList>
    </citation>
    <scope>NUCLEOTIDE SEQUENCE [LARGE SCALE GENOMIC DNA]</scope>
    <source>
        <strain evidence="18 19">DSM 46701</strain>
    </source>
</reference>
<evidence type="ECO:0000256" key="2">
    <source>
        <dbReference type="ARBA" id="ARBA00007837"/>
    </source>
</evidence>
<evidence type="ECO:0000256" key="4">
    <source>
        <dbReference type="ARBA" id="ARBA00020138"/>
    </source>
</evidence>
<comment type="catalytic activity">
    <reaction evidence="11">
        <text>pyruvate + phosphate + ATP = phosphoenolpyruvate + AMP + diphosphate + H(+)</text>
        <dbReference type="Rhea" id="RHEA:10756"/>
        <dbReference type="ChEBI" id="CHEBI:15361"/>
        <dbReference type="ChEBI" id="CHEBI:15378"/>
        <dbReference type="ChEBI" id="CHEBI:30616"/>
        <dbReference type="ChEBI" id="CHEBI:33019"/>
        <dbReference type="ChEBI" id="CHEBI:43474"/>
        <dbReference type="ChEBI" id="CHEBI:58702"/>
        <dbReference type="ChEBI" id="CHEBI:456215"/>
        <dbReference type="EC" id="2.7.9.1"/>
    </reaction>
</comment>
<dbReference type="OrthoDB" id="9765468at2"/>
<dbReference type="PIRSF" id="PIRSF000853">
    <property type="entry name" value="PPDK"/>
    <property type="match status" value="1"/>
</dbReference>
<dbReference type="Gene3D" id="3.20.20.60">
    <property type="entry name" value="Phosphoenolpyruvate-binding domains"/>
    <property type="match status" value="1"/>
</dbReference>
<dbReference type="Gene3D" id="3.30.470.20">
    <property type="entry name" value="ATP-grasp fold, B domain"/>
    <property type="match status" value="1"/>
</dbReference>
<dbReference type="PROSITE" id="PS00370">
    <property type="entry name" value="PEP_ENZYMES_PHOS_SITE"/>
    <property type="match status" value="1"/>
</dbReference>
<dbReference type="Proteomes" id="UP000199695">
    <property type="component" value="Unassembled WGS sequence"/>
</dbReference>
<evidence type="ECO:0000256" key="6">
    <source>
        <dbReference type="ARBA" id="ARBA00022723"/>
    </source>
</evidence>
<dbReference type="InterPro" id="IPR015813">
    <property type="entry name" value="Pyrv/PenolPyrv_kinase-like_dom"/>
</dbReference>
<dbReference type="GO" id="GO:0050242">
    <property type="term" value="F:pyruvate, phosphate dikinase activity"/>
    <property type="evidence" value="ECO:0007669"/>
    <property type="project" value="UniProtKB-UniRule"/>
</dbReference>
<feature type="binding site" evidence="13">
    <location>
        <position position="751"/>
    </location>
    <ligand>
        <name>substrate</name>
    </ligand>
</feature>
<accession>A0A1H8DCY3</accession>
<feature type="domain" description="Pyruvate phosphate dikinase AMP/ATP-binding" evidence="16">
    <location>
        <begin position="303"/>
        <end position="355"/>
    </location>
</feature>
<dbReference type="InterPro" id="IPR040442">
    <property type="entry name" value="Pyrv_kinase-like_dom_sf"/>
</dbReference>
<dbReference type="Pfam" id="PF00391">
    <property type="entry name" value="PEP-utilizers"/>
    <property type="match status" value="1"/>
</dbReference>
<dbReference type="GO" id="GO:0046872">
    <property type="term" value="F:metal ion binding"/>
    <property type="evidence" value="ECO:0007669"/>
    <property type="project" value="UniProtKB-UniRule"/>
</dbReference>
<dbReference type="InterPro" id="IPR036637">
    <property type="entry name" value="Phosphohistidine_dom_sf"/>
</dbReference>
<proteinExistence type="inferred from homology"/>
<dbReference type="SUPFAM" id="SSF51621">
    <property type="entry name" value="Phosphoenolpyruvate/pyruvate domain"/>
    <property type="match status" value="1"/>
</dbReference>
<keyword evidence="6 14" id="KW-0479">Metal-binding</keyword>
<dbReference type="InterPro" id="IPR002192">
    <property type="entry name" value="PPDK_AMP/ATP-bd"/>
</dbReference>
<dbReference type="EC" id="2.7.9.1" evidence="3 11"/>
<dbReference type="PROSITE" id="PS00742">
    <property type="entry name" value="PEP_ENZYMES_2"/>
    <property type="match status" value="1"/>
</dbReference>
<evidence type="ECO:0000256" key="3">
    <source>
        <dbReference type="ARBA" id="ARBA00011994"/>
    </source>
</evidence>
<evidence type="ECO:0000256" key="9">
    <source>
        <dbReference type="ARBA" id="ARBA00022840"/>
    </source>
</evidence>
<dbReference type="EMBL" id="FOCQ01000005">
    <property type="protein sequence ID" value="SEN05016.1"/>
    <property type="molecule type" value="Genomic_DNA"/>
</dbReference>
<evidence type="ECO:0000256" key="14">
    <source>
        <dbReference type="PIRSR" id="PIRSR000853-3"/>
    </source>
</evidence>
<feature type="binding site" evidence="13">
    <location>
        <position position="559"/>
    </location>
    <ligand>
        <name>substrate</name>
    </ligand>
</feature>
<evidence type="ECO:0000256" key="8">
    <source>
        <dbReference type="ARBA" id="ARBA00022777"/>
    </source>
</evidence>
<dbReference type="InterPro" id="IPR000121">
    <property type="entry name" value="PEP_util_C"/>
</dbReference>
<keyword evidence="7" id="KW-0547">Nucleotide-binding</keyword>
<evidence type="ECO:0000256" key="1">
    <source>
        <dbReference type="ARBA" id="ARBA00001946"/>
    </source>
</evidence>
<dbReference type="SUPFAM" id="SSF56059">
    <property type="entry name" value="Glutathione synthetase ATP-binding domain-like"/>
    <property type="match status" value="1"/>
</dbReference>
<feature type="domain" description="PEP-utilising enzyme mobile" evidence="15">
    <location>
        <begin position="421"/>
        <end position="501"/>
    </location>
</feature>
<dbReference type="Gene3D" id="1.20.80.30">
    <property type="match status" value="1"/>
</dbReference>
<feature type="binding site" evidence="13">
    <location>
        <position position="775"/>
    </location>
    <ligand>
        <name>substrate</name>
    </ligand>
</feature>
<comment type="similarity">
    <text evidence="2 11">Belongs to the PEP-utilizing enzyme family.</text>
</comment>
<dbReference type="PANTHER" id="PTHR22931:SF9">
    <property type="entry name" value="PYRUVATE, PHOSPHATE DIKINASE 1, CHLOROPLASTIC"/>
    <property type="match status" value="1"/>
</dbReference>
<dbReference type="Gene3D" id="3.50.30.10">
    <property type="entry name" value="Phosphohistidine domain"/>
    <property type="match status" value="1"/>
</dbReference>
<dbReference type="GO" id="GO:0005524">
    <property type="term" value="F:ATP binding"/>
    <property type="evidence" value="ECO:0007669"/>
    <property type="project" value="UniProtKB-UniRule"/>
</dbReference>
<feature type="binding site" evidence="13">
    <location>
        <position position="773"/>
    </location>
    <ligand>
        <name>substrate</name>
    </ligand>
</feature>
<feature type="domain" description="Pyruvate phosphate dikinase AMP/ATP-binding" evidence="16">
    <location>
        <begin position="18"/>
        <end position="62"/>
    </location>
</feature>
<keyword evidence="10 14" id="KW-0460">Magnesium</keyword>
<dbReference type="NCBIfam" id="NF004531">
    <property type="entry name" value="PRK05878.1"/>
    <property type="match status" value="1"/>
</dbReference>
<evidence type="ECO:0000313" key="18">
    <source>
        <dbReference type="EMBL" id="SEN05016.1"/>
    </source>
</evidence>
<evidence type="ECO:0000259" key="17">
    <source>
        <dbReference type="Pfam" id="PF02896"/>
    </source>
</evidence>
<dbReference type="GO" id="GO:0016301">
    <property type="term" value="F:kinase activity"/>
    <property type="evidence" value="ECO:0007669"/>
    <property type="project" value="UniProtKB-UniRule"/>
</dbReference>
<feature type="domain" description="PEP-utilising enzyme C-terminal" evidence="17">
    <location>
        <begin position="518"/>
        <end position="876"/>
    </location>
</feature>
<feature type="binding site" evidence="13">
    <location>
        <position position="774"/>
    </location>
    <ligand>
        <name>substrate</name>
    </ligand>
</feature>
<feature type="domain" description="Pyruvate phosphate dikinase AMP/ATP-binding" evidence="16">
    <location>
        <begin position="64"/>
        <end position="289"/>
    </location>
</feature>
<dbReference type="AlphaFoldDB" id="A0A1H8DCY3"/>
<keyword evidence="8 18" id="KW-0418">Kinase</keyword>
<keyword evidence="9" id="KW-0067">ATP-binding</keyword>
<dbReference type="SUPFAM" id="SSF52009">
    <property type="entry name" value="Phosphohistidine domain"/>
    <property type="match status" value="1"/>
</dbReference>
<feature type="binding site" evidence="14">
    <location>
        <position position="751"/>
    </location>
    <ligand>
        <name>Mg(2+)</name>
        <dbReference type="ChEBI" id="CHEBI:18420"/>
    </ligand>
</feature>
<dbReference type="InterPro" id="IPR008279">
    <property type="entry name" value="PEP-util_enz_mobile_dom"/>
</dbReference>
<feature type="active site" description="Proton donor" evidence="12">
    <location>
        <position position="838"/>
    </location>
</feature>
<organism evidence="18 19">
    <name type="scientific">Lihuaxuella thermophila</name>
    <dbReference type="NCBI Taxonomy" id="1173111"/>
    <lineage>
        <taxon>Bacteria</taxon>
        <taxon>Bacillati</taxon>
        <taxon>Bacillota</taxon>
        <taxon>Bacilli</taxon>
        <taxon>Bacillales</taxon>
        <taxon>Thermoactinomycetaceae</taxon>
        <taxon>Lihuaxuella</taxon>
    </lineage>
</organism>
<dbReference type="NCBIfam" id="TIGR01828">
    <property type="entry name" value="pyru_phos_dikin"/>
    <property type="match status" value="1"/>
</dbReference>
<dbReference type="InterPro" id="IPR018274">
    <property type="entry name" value="PEP_util_AS"/>
</dbReference>
<evidence type="ECO:0000256" key="12">
    <source>
        <dbReference type="PIRSR" id="PIRSR000853-1"/>
    </source>
</evidence>
<dbReference type="Gene3D" id="3.30.1490.20">
    <property type="entry name" value="ATP-grasp fold, A domain"/>
    <property type="match status" value="1"/>
</dbReference>
<keyword evidence="19" id="KW-1185">Reference proteome</keyword>
<evidence type="ECO:0000313" key="19">
    <source>
        <dbReference type="Proteomes" id="UP000199695"/>
    </source>
</evidence>
<comment type="cofactor">
    <cofactor evidence="1 11 14">
        <name>Mg(2+)</name>
        <dbReference type="ChEBI" id="CHEBI:18420"/>
    </cofactor>
</comment>
<keyword evidence="18" id="KW-0670">Pyruvate</keyword>
<evidence type="ECO:0000256" key="11">
    <source>
        <dbReference type="PIRNR" id="PIRNR000853"/>
    </source>
</evidence>
<feature type="binding site" evidence="13">
    <location>
        <position position="615"/>
    </location>
    <ligand>
        <name>substrate</name>
    </ligand>
</feature>
<dbReference type="InterPro" id="IPR013815">
    <property type="entry name" value="ATP_grasp_subdomain_1"/>
</dbReference>
<gene>
    <name evidence="18" type="ORF">SAMN05444955_105112</name>
</gene>
<protein>
    <recommendedName>
        <fullName evidence="4 11">Pyruvate, phosphate dikinase</fullName>
        <ecNumber evidence="3 11">2.7.9.1</ecNumber>
    </recommendedName>
</protein>
<evidence type="ECO:0000256" key="5">
    <source>
        <dbReference type="ARBA" id="ARBA00022679"/>
    </source>
</evidence>